<organism evidence="1">
    <name type="scientific">marine sediment metagenome</name>
    <dbReference type="NCBI Taxonomy" id="412755"/>
    <lineage>
        <taxon>unclassified sequences</taxon>
        <taxon>metagenomes</taxon>
        <taxon>ecological metagenomes</taxon>
    </lineage>
</organism>
<evidence type="ECO:0000313" key="1">
    <source>
        <dbReference type="EMBL" id="KKM20077.1"/>
    </source>
</evidence>
<accession>A0A0F9HY83</accession>
<proteinExistence type="predicted"/>
<protein>
    <submittedName>
        <fullName evidence="1">Uncharacterized protein</fullName>
    </submittedName>
</protein>
<gene>
    <name evidence="1" type="ORF">LCGC14_1649260</name>
</gene>
<name>A0A0F9HY83_9ZZZZ</name>
<reference evidence="1" key="1">
    <citation type="journal article" date="2015" name="Nature">
        <title>Complex archaea that bridge the gap between prokaryotes and eukaryotes.</title>
        <authorList>
            <person name="Spang A."/>
            <person name="Saw J.H."/>
            <person name="Jorgensen S.L."/>
            <person name="Zaremba-Niedzwiedzka K."/>
            <person name="Martijn J."/>
            <person name="Lind A.E."/>
            <person name="van Eijk R."/>
            <person name="Schleper C."/>
            <person name="Guy L."/>
            <person name="Ettema T.J."/>
        </authorList>
    </citation>
    <scope>NUCLEOTIDE SEQUENCE</scope>
</reference>
<dbReference type="EMBL" id="LAZR01013846">
    <property type="protein sequence ID" value="KKM20077.1"/>
    <property type="molecule type" value="Genomic_DNA"/>
</dbReference>
<dbReference type="AlphaFoldDB" id="A0A0F9HY83"/>
<comment type="caution">
    <text evidence="1">The sequence shown here is derived from an EMBL/GenBank/DDBJ whole genome shotgun (WGS) entry which is preliminary data.</text>
</comment>
<sequence>MAEMSQEELLGLLKTRNFDEGFEQTPLKEFTAVLTAFKPNMISNEKWDKPRLQIVYVSDQVEVIESSSPYDLPTAEIEMWFSTRKGSHAAIFGESIDRIINAGIPANADPSVVKGQDYLIGKRLHWKYTPGHMMWNGKRGEESGNEARFAWEILAVEGHAGGQVPTGTPTTATATATAPAGVTSARQQAMILLNGHSIQEFTTLVFQDATCKADGSLTDKLLDGSFVSELIAAGLATVDANGIHTVPSVIG</sequence>